<protein>
    <submittedName>
        <fullName evidence="4">Uncharacterized protein</fullName>
    </submittedName>
</protein>
<feature type="domain" description="Clr5" evidence="2">
    <location>
        <begin position="171"/>
        <end position="204"/>
    </location>
</feature>
<proteinExistence type="predicted"/>
<dbReference type="Proteomes" id="UP001433268">
    <property type="component" value="Unassembled WGS sequence"/>
</dbReference>
<gene>
    <name evidence="4" type="ORF">PG997_005642</name>
</gene>
<dbReference type="EMBL" id="JAQQWN010000005">
    <property type="protein sequence ID" value="KAK8084371.1"/>
    <property type="molecule type" value="Genomic_DNA"/>
</dbReference>
<evidence type="ECO:0000256" key="1">
    <source>
        <dbReference type="SAM" id="SignalP"/>
    </source>
</evidence>
<dbReference type="Pfam" id="PF14420">
    <property type="entry name" value="Clr5"/>
    <property type="match status" value="1"/>
</dbReference>
<evidence type="ECO:0000259" key="3">
    <source>
        <dbReference type="Pfam" id="PF23584"/>
    </source>
</evidence>
<sequence>MNATTGGFTLIWSVSLLNTCRDEDPLGDPEAWAYHSRQHNVKFTIAEGAPLPDIEAAVNACSSPDSTLAITPHGWRDGVCPVLRSNDTTPSAATPCGLKTVAREIADEVSAAMLGLMGCSEGTWQNIKTPCLPKEKSKGLRMATGWELVLVLALDHPFTMAIASRSARIPDAKWEEHKFTIVQQFVDQNMSLGDIVKSLKTSNFIVT</sequence>
<feature type="chain" id="PRO_5047167945" evidence="1">
    <location>
        <begin position="23"/>
        <end position="207"/>
    </location>
</feature>
<feature type="signal peptide" evidence="1">
    <location>
        <begin position="1"/>
        <end position="22"/>
    </location>
</feature>
<dbReference type="RefSeq" id="XP_066668880.1">
    <property type="nucleotide sequence ID" value="XM_066809957.1"/>
</dbReference>
<evidence type="ECO:0000313" key="4">
    <source>
        <dbReference type="EMBL" id="KAK8084371.1"/>
    </source>
</evidence>
<evidence type="ECO:0000259" key="2">
    <source>
        <dbReference type="Pfam" id="PF14420"/>
    </source>
</evidence>
<comment type="caution">
    <text evidence="4">The sequence shown here is derived from an EMBL/GenBank/DDBJ whole genome shotgun (WGS) entry which is preliminary data.</text>
</comment>
<name>A0ABR1WLF4_9PEZI</name>
<keyword evidence="1" id="KW-0732">Signal</keyword>
<dbReference type="GeneID" id="92043017"/>
<dbReference type="InterPro" id="IPR055560">
    <property type="entry name" value="DUF7136"/>
</dbReference>
<reference evidence="4 5" key="1">
    <citation type="submission" date="2023-01" db="EMBL/GenBank/DDBJ databases">
        <title>Analysis of 21 Apiospora genomes using comparative genomics revels a genus with tremendous synthesis potential of carbohydrate active enzymes and secondary metabolites.</title>
        <authorList>
            <person name="Sorensen T."/>
        </authorList>
    </citation>
    <scope>NUCLEOTIDE SEQUENCE [LARGE SCALE GENOMIC DNA]</scope>
    <source>
        <strain evidence="4 5">CBS 114990</strain>
    </source>
</reference>
<feature type="domain" description="DUF7136" evidence="3">
    <location>
        <begin position="2"/>
        <end position="115"/>
    </location>
</feature>
<organism evidence="4 5">
    <name type="scientific">Apiospora hydei</name>
    <dbReference type="NCBI Taxonomy" id="1337664"/>
    <lineage>
        <taxon>Eukaryota</taxon>
        <taxon>Fungi</taxon>
        <taxon>Dikarya</taxon>
        <taxon>Ascomycota</taxon>
        <taxon>Pezizomycotina</taxon>
        <taxon>Sordariomycetes</taxon>
        <taxon>Xylariomycetidae</taxon>
        <taxon>Amphisphaeriales</taxon>
        <taxon>Apiosporaceae</taxon>
        <taxon>Apiospora</taxon>
    </lineage>
</organism>
<evidence type="ECO:0000313" key="5">
    <source>
        <dbReference type="Proteomes" id="UP001433268"/>
    </source>
</evidence>
<keyword evidence="5" id="KW-1185">Reference proteome</keyword>
<dbReference type="InterPro" id="IPR025676">
    <property type="entry name" value="Clr5_dom"/>
</dbReference>
<dbReference type="Pfam" id="PF23584">
    <property type="entry name" value="DUF7136"/>
    <property type="match status" value="1"/>
</dbReference>
<accession>A0ABR1WLF4</accession>